<dbReference type="InterPro" id="IPR011009">
    <property type="entry name" value="Kinase-like_dom_sf"/>
</dbReference>
<dbReference type="PANTHER" id="PTHR21310:SF13">
    <property type="entry name" value="AMINOGLYCOSIDE PHOSPHOTRANSFERASE DOMAIN-CONTAINING PROTEIN"/>
    <property type="match status" value="1"/>
</dbReference>
<dbReference type="EMBL" id="PDNA01000233">
    <property type="protein sequence ID" value="PGH01708.1"/>
    <property type="molecule type" value="Genomic_DNA"/>
</dbReference>
<dbReference type="Pfam" id="PF01636">
    <property type="entry name" value="APH"/>
    <property type="match status" value="1"/>
</dbReference>
<dbReference type="SUPFAM" id="SSF56112">
    <property type="entry name" value="Protein kinase-like (PK-like)"/>
    <property type="match status" value="1"/>
</dbReference>
<dbReference type="STRING" id="1447883.A0A2B7WZ66"/>
<sequence>MKNQDGAAWKRDLYILAPMRFPLPNPETIKLLARRHLGLGADGLCEIQTYGGGACNELYFLKTHDGYFLMRVSLPVRLLQKTMSEVATIEFARSEISMPVPTIVAYHPSTRNELGFEWMLMGMMPGEPLDKKWTKLPMSAKEELVRQLARYQAKLFEKRFLRIGSLYKSSDYEVAETPTDPAIDPQLSNLQTTQIPLTVGRAASTSFVWDHYNHDVRRGPFKNSYEWLHARLTLSLADQEETMKNWDSEDEEDVEISNIAIKAVLGLLEMLPNIFLPTETIETTIVHHDDLRMSNILVDDAGKITGIVDWEFVCTLPLWRACQLPYALESRDREKGPNREDYPTELTSPTPGNEPPKDSAGDEGVNSLFWEHLVEYELTKLRRVFISEMEQIQPGWVEEWKNGALKAEFEKAVEFLDNDYCFKLVGRWVDAYQSGQPFSLKKGFLEDLKTNW</sequence>
<dbReference type="Gene3D" id="3.90.1200.10">
    <property type="match status" value="1"/>
</dbReference>
<feature type="compositionally biased region" description="Basic and acidic residues" evidence="1">
    <location>
        <begin position="330"/>
        <end position="342"/>
    </location>
</feature>
<protein>
    <recommendedName>
        <fullName evidence="2">Aminoglycoside phosphotransferase domain-containing protein</fullName>
    </recommendedName>
</protein>
<evidence type="ECO:0000256" key="1">
    <source>
        <dbReference type="SAM" id="MobiDB-lite"/>
    </source>
</evidence>
<keyword evidence="4" id="KW-1185">Reference proteome</keyword>
<organism evidence="3 4">
    <name type="scientific">Polytolypa hystricis (strain UAMH7299)</name>
    <dbReference type="NCBI Taxonomy" id="1447883"/>
    <lineage>
        <taxon>Eukaryota</taxon>
        <taxon>Fungi</taxon>
        <taxon>Dikarya</taxon>
        <taxon>Ascomycota</taxon>
        <taxon>Pezizomycotina</taxon>
        <taxon>Eurotiomycetes</taxon>
        <taxon>Eurotiomycetidae</taxon>
        <taxon>Onygenales</taxon>
        <taxon>Onygenales incertae sedis</taxon>
        <taxon>Polytolypa</taxon>
    </lineage>
</organism>
<reference evidence="3 4" key="1">
    <citation type="submission" date="2017-10" db="EMBL/GenBank/DDBJ databases">
        <title>Comparative genomics in systemic dimorphic fungi from Ajellomycetaceae.</title>
        <authorList>
            <person name="Munoz J.F."/>
            <person name="Mcewen J.G."/>
            <person name="Clay O.K."/>
            <person name="Cuomo C.A."/>
        </authorList>
    </citation>
    <scope>NUCLEOTIDE SEQUENCE [LARGE SCALE GENOMIC DNA]</scope>
    <source>
        <strain evidence="3 4">UAMH7299</strain>
    </source>
</reference>
<dbReference type="PANTHER" id="PTHR21310">
    <property type="entry name" value="AMINOGLYCOSIDE PHOSPHOTRANSFERASE-RELATED-RELATED"/>
    <property type="match status" value="1"/>
</dbReference>
<evidence type="ECO:0000259" key="2">
    <source>
        <dbReference type="Pfam" id="PF01636"/>
    </source>
</evidence>
<evidence type="ECO:0000313" key="3">
    <source>
        <dbReference type="EMBL" id="PGH01708.1"/>
    </source>
</evidence>
<dbReference type="InterPro" id="IPR002575">
    <property type="entry name" value="Aminoglycoside_PTrfase"/>
</dbReference>
<name>A0A2B7WZ66_POLH7</name>
<evidence type="ECO:0000313" key="4">
    <source>
        <dbReference type="Proteomes" id="UP000224634"/>
    </source>
</evidence>
<proteinExistence type="predicted"/>
<accession>A0A2B7WZ66</accession>
<comment type="caution">
    <text evidence="3">The sequence shown here is derived from an EMBL/GenBank/DDBJ whole genome shotgun (WGS) entry which is preliminary data.</text>
</comment>
<gene>
    <name evidence="3" type="ORF">AJ80_08975</name>
</gene>
<dbReference type="AlphaFoldDB" id="A0A2B7WZ66"/>
<dbReference type="InterPro" id="IPR051678">
    <property type="entry name" value="AGP_Transferase"/>
</dbReference>
<feature type="domain" description="Aminoglycoside phosphotransferase" evidence="2">
    <location>
        <begin position="47"/>
        <end position="315"/>
    </location>
</feature>
<dbReference type="OrthoDB" id="428260at2759"/>
<dbReference type="Proteomes" id="UP000224634">
    <property type="component" value="Unassembled WGS sequence"/>
</dbReference>
<feature type="region of interest" description="Disordered" evidence="1">
    <location>
        <begin position="330"/>
        <end position="361"/>
    </location>
</feature>